<proteinExistence type="predicted"/>
<gene>
    <name evidence="1" type="ORF">KI387_016646</name>
</gene>
<organism evidence="1 2">
    <name type="scientific">Taxus chinensis</name>
    <name type="common">Chinese yew</name>
    <name type="synonym">Taxus wallichiana var. chinensis</name>
    <dbReference type="NCBI Taxonomy" id="29808"/>
    <lineage>
        <taxon>Eukaryota</taxon>
        <taxon>Viridiplantae</taxon>
        <taxon>Streptophyta</taxon>
        <taxon>Embryophyta</taxon>
        <taxon>Tracheophyta</taxon>
        <taxon>Spermatophyta</taxon>
        <taxon>Pinopsida</taxon>
        <taxon>Pinidae</taxon>
        <taxon>Conifers II</taxon>
        <taxon>Cupressales</taxon>
        <taxon>Taxaceae</taxon>
        <taxon>Taxus</taxon>
    </lineage>
</organism>
<dbReference type="EMBL" id="JAHRHJ020000003">
    <property type="protein sequence ID" value="KAH9322007.1"/>
    <property type="molecule type" value="Genomic_DNA"/>
</dbReference>
<name>A0AA38GHK9_TAXCH</name>
<protein>
    <submittedName>
        <fullName evidence="1">Uncharacterized protein</fullName>
    </submittedName>
</protein>
<reference evidence="1 2" key="1">
    <citation type="journal article" date="2021" name="Nat. Plants">
        <title>The Taxus genome provides insights into paclitaxel biosynthesis.</title>
        <authorList>
            <person name="Xiong X."/>
            <person name="Gou J."/>
            <person name="Liao Q."/>
            <person name="Li Y."/>
            <person name="Zhou Q."/>
            <person name="Bi G."/>
            <person name="Li C."/>
            <person name="Du R."/>
            <person name="Wang X."/>
            <person name="Sun T."/>
            <person name="Guo L."/>
            <person name="Liang H."/>
            <person name="Lu P."/>
            <person name="Wu Y."/>
            <person name="Zhang Z."/>
            <person name="Ro D.K."/>
            <person name="Shang Y."/>
            <person name="Huang S."/>
            <person name="Yan J."/>
        </authorList>
    </citation>
    <scope>NUCLEOTIDE SEQUENCE [LARGE SCALE GENOMIC DNA]</scope>
    <source>
        <strain evidence="1">Ta-2019</strain>
    </source>
</reference>
<feature type="non-terminal residue" evidence="1">
    <location>
        <position position="175"/>
    </location>
</feature>
<dbReference type="AlphaFoldDB" id="A0AA38GHK9"/>
<evidence type="ECO:0000313" key="2">
    <source>
        <dbReference type="Proteomes" id="UP000824469"/>
    </source>
</evidence>
<feature type="non-terminal residue" evidence="1">
    <location>
        <position position="1"/>
    </location>
</feature>
<sequence length="175" mass="20017">SICCALRTLIVVSTIAHYYANYKVSDKLFLRTQSHLVVINALNYKVPQKGGLILCSLEAPLVMDIEFHHFVVQLGPGNYLQWKSGILDHCIMYNLVPHLLGLAPEPIDHIHHQNWLNKNDMAYGLRCLTIPEDLQRRLEFTESAHRAWIFIWNFHGDFDPPSGYGSSDDLASMEE</sequence>
<dbReference type="Proteomes" id="UP000824469">
    <property type="component" value="Unassembled WGS sequence"/>
</dbReference>
<comment type="caution">
    <text evidence="1">The sequence shown here is derived from an EMBL/GenBank/DDBJ whole genome shotgun (WGS) entry which is preliminary data.</text>
</comment>
<accession>A0AA38GHK9</accession>
<keyword evidence="2" id="KW-1185">Reference proteome</keyword>
<evidence type="ECO:0000313" key="1">
    <source>
        <dbReference type="EMBL" id="KAH9322007.1"/>
    </source>
</evidence>